<gene>
    <name evidence="4" type="ORF">K504DRAFT_223157</name>
</gene>
<organism evidence="4 5">
    <name type="scientific">Pleomassaria siparia CBS 279.74</name>
    <dbReference type="NCBI Taxonomy" id="1314801"/>
    <lineage>
        <taxon>Eukaryota</taxon>
        <taxon>Fungi</taxon>
        <taxon>Dikarya</taxon>
        <taxon>Ascomycota</taxon>
        <taxon>Pezizomycotina</taxon>
        <taxon>Dothideomycetes</taxon>
        <taxon>Pleosporomycetidae</taxon>
        <taxon>Pleosporales</taxon>
        <taxon>Pleomassariaceae</taxon>
        <taxon>Pleomassaria</taxon>
    </lineage>
</organism>
<keyword evidence="5" id="KW-1185">Reference proteome</keyword>
<keyword evidence="2" id="KW-0472">Membrane</keyword>
<keyword evidence="2" id="KW-0812">Transmembrane</keyword>
<protein>
    <recommendedName>
        <fullName evidence="3">DUF6594 domain-containing protein</fullName>
    </recommendedName>
</protein>
<dbReference type="Pfam" id="PF20237">
    <property type="entry name" value="DUF6594"/>
    <property type="match status" value="1"/>
</dbReference>
<name>A0A6G1KFC1_9PLEO</name>
<evidence type="ECO:0000256" key="2">
    <source>
        <dbReference type="SAM" id="Phobius"/>
    </source>
</evidence>
<evidence type="ECO:0000256" key="1">
    <source>
        <dbReference type="SAM" id="MobiDB-lite"/>
    </source>
</evidence>
<accession>A0A6G1KFC1</accession>
<evidence type="ECO:0000313" key="4">
    <source>
        <dbReference type="EMBL" id="KAF2711524.1"/>
    </source>
</evidence>
<dbReference type="EMBL" id="MU005767">
    <property type="protein sequence ID" value="KAF2711524.1"/>
    <property type="molecule type" value="Genomic_DNA"/>
</dbReference>
<dbReference type="AlphaFoldDB" id="A0A6G1KFC1"/>
<dbReference type="PANTHER" id="PTHR34502:SF6">
    <property type="entry name" value="DUF6594 DOMAIN-CONTAINING PROTEIN"/>
    <property type="match status" value="1"/>
</dbReference>
<feature type="compositionally biased region" description="Basic and acidic residues" evidence="1">
    <location>
        <begin position="381"/>
        <end position="394"/>
    </location>
</feature>
<feature type="region of interest" description="Disordered" evidence="1">
    <location>
        <begin position="261"/>
        <end position="431"/>
    </location>
</feature>
<dbReference type="PANTHER" id="PTHR34502">
    <property type="entry name" value="DUF6594 DOMAIN-CONTAINING PROTEIN-RELATED"/>
    <property type="match status" value="1"/>
</dbReference>
<feature type="compositionally biased region" description="Low complexity" evidence="1">
    <location>
        <begin position="274"/>
        <end position="283"/>
    </location>
</feature>
<sequence>MPDCRASLEGTTLGRPRHRIPTSDDTPASLASLSTGSAAQSAHPVPRRRPLRPKPAQNELLQSTHHSWVDEDNNNNKGESRKPSRKALGGTLSPPPQSSTGEEPPHRQRDTLGIFSKLGRISEGKENRNTRHRKGSTASSIDDYTPAPRRRRRPVDDATLARRPIRQKHASLQRRVNSLSNFPNHSLISVLSGVTQHSGASSGSNSTITQQSYDKTHHNPKRRPLKEKRRLQERSATPKPKTMEPQQSNVFQYMSQDLPSEQFHNGVTHDGRPSSSSSSTCSESSHDTRHDDEQSSNAEELENESPMTSPASTRRPGSDDFSYRGRFDSASGVSVRESSSESARHTAENYQIEEEDEDDEDDEEQEEEEEEDSDESDEDEVHDHAYSADVHNDNPGRMQYLAMERVPPPRLPSTSSSRHSDPHTRRMRTQEQELRDYVLQSPQPQRDFQFVGGPSPKPPSTVPSYDAHSQPGARPAGHYVQAPYPPGWTPHAPPPQAIGYYSPPPVPPVPYAPTVENHTAMASQYPMTAPNGADLPPFHQALQPPHYQTQPIGPDLTKTTLLGYELLADKLTRSSRGENDAPGGDQVVPMYRKFEQLNHRVLLHLQDEISELEEELRHLDECIAQSSPRSETGHVHPASRRGDARYGGELHYKRTDLLGRVYLKLGQYNQALSSYSSMLKNLDAANAEDMHAYHSWMERHVPIDRTEARFLERKGDLLTVSQRRSATAVGGVRPQQSAAIGLPLILVLPLMAFAVVPGLLGRLFIVMLIGGAEVMLVTWTELLDLMTVKEWVACSSV</sequence>
<feature type="domain" description="DUF6594" evidence="3">
    <location>
        <begin position="564"/>
        <end position="724"/>
    </location>
</feature>
<feature type="region of interest" description="Disordered" evidence="1">
    <location>
        <begin position="195"/>
        <end position="247"/>
    </location>
</feature>
<feature type="compositionally biased region" description="Basic and acidic residues" evidence="1">
    <location>
        <begin position="418"/>
        <end position="431"/>
    </location>
</feature>
<feature type="compositionally biased region" description="Low complexity" evidence="1">
    <location>
        <begin position="28"/>
        <end position="44"/>
    </location>
</feature>
<feature type="region of interest" description="Disordered" evidence="1">
    <location>
        <begin position="445"/>
        <end position="490"/>
    </location>
</feature>
<dbReference type="OrthoDB" id="5416037at2759"/>
<dbReference type="Proteomes" id="UP000799428">
    <property type="component" value="Unassembled WGS sequence"/>
</dbReference>
<feature type="compositionally biased region" description="Basic and acidic residues" evidence="1">
    <location>
        <begin position="120"/>
        <end position="129"/>
    </location>
</feature>
<feature type="region of interest" description="Disordered" evidence="1">
    <location>
        <begin position="1"/>
        <end position="171"/>
    </location>
</feature>
<dbReference type="InterPro" id="IPR046529">
    <property type="entry name" value="DUF6594"/>
</dbReference>
<feature type="region of interest" description="Disordered" evidence="1">
    <location>
        <begin position="624"/>
        <end position="646"/>
    </location>
</feature>
<feature type="compositionally biased region" description="Polar residues" evidence="1">
    <location>
        <begin position="195"/>
        <end position="213"/>
    </location>
</feature>
<evidence type="ECO:0000259" key="3">
    <source>
        <dbReference type="Pfam" id="PF20237"/>
    </source>
</evidence>
<feature type="transmembrane region" description="Helical" evidence="2">
    <location>
        <begin position="738"/>
        <end position="756"/>
    </location>
</feature>
<feature type="compositionally biased region" description="Basic and acidic residues" evidence="1">
    <location>
        <begin position="316"/>
        <end position="327"/>
    </location>
</feature>
<feature type="compositionally biased region" description="Basic and acidic residues" evidence="1">
    <location>
        <begin position="284"/>
        <end position="293"/>
    </location>
</feature>
<reference evidence="4" key="1">
    <citation type="journal article" date="2020" name="Stud. Mycol.">
        <title>101 Dothideomycetes genomes: a test case for predicting lifestyles and emergence of pathogens.</title>
        <authorList>
            <person name="Haridas S."/>
            <person name="Albert R."/>
            <person name="Binder M."/>
            <person name="Bloem J."/>
            <person name="Labutti K."/>
            <person name="Salamov A."/>
            <person name="Andreopoulos B."/>
            <person name="Baker S."/>
            <person name="Barry K."/>
            <person name="Bills G."/>
            <person name="Bluhm B."/>
            <person name="Cannon C."/>
            <person name="Castanera R."/>
            <person name="Culley D."/>
            <person name="Daum C."/>
            <person name="Ezra D."/>
            <person name="Gonzalez J."/>
            <person name="Henrissat B."/>
            <person name="Kuo A."/>
            <person name="Liang C."/>
            <person name="Lipzen A."/>
            <person name="Lutzoni F."/>
            <person name="Magnuson J."/>
            <person name="Mondo S."/>
            <person name="Nolan M."/>
            <person name="Ohm R."/>
            <person name="Pangilinan J."/>
            <person name="Park H.-J."/>
            <person name="Ramirez L."/>
            <person name="Alfaro M."/>
            <person name="Sun H."/>
            <person name="Tritt A."/>
            <person name="Yoshinaga Y."/>
            <person name="Zwiers L.-H."/>
            <person name="Turgeon B."/>
            <person name="Goodwin S."/>
            <person name="Spatafora J."/>
            <person name="Crous P."/>
            <person name="Grigoriev I."/>
        </authorList>
    </citation>
    <scope>NUCLEOTIDE SEQUENCE</scope>
    <source>
        <strain evidence="4">CBS 279.74</strain>
    </source>
</reference>
<evidence type="ECO:0000313" key="5">
    <source>
        <dbReference type="Proteomes" id="UP000799428"/>
    </source>
</evidence>
<feature type="compositionally biased region" description="Basic residues" evidence="1">
    <location>
        <begin position="218"/>
        <end position="231"/>
    </location>
</feature>
<keyword evidence="2" id="KW-1133">Transmembrane helix</keyword>
<proteinExistence type="predicted"/>
<feature type="compositionally biased region" description="Acidic residues" evidence="1">
    <location>
        <begin position="351"/>
        <end position="380"/>
    </location>
</feature>
<feature type="compositionally biased region" description="Basic and acidic residues" evidence="1">
    <location>
        <begin position="338"/>
        <end position="347"/>
    </location>
</feature>